<organism evidence="1 2">
    <name type="scientific">Dyadobacter luteus</name>
    <dbReference type="NCBI Taxonomy" id="2259619"/>
    <lineage>
        <taxon>Bacteria</taxon>
        <taxon>Pseudomonadati</taxon>
        <taxon>Bacteroidota</taxon>
        <taxon>Cytophagia</taxon>
        <taxon>Cytophagales</taxon>
        <taxon>Spirosomataceae</taxon>
        <taxon>Dyadobacter</taxon>
    </lineage>
</organism>
<reference evidence="1 2" key="1">
    <citation type="submission" date="2018-07" db="EMBL/GenBank/DDBJ databases">
        <title>Dyadobacter roseus sp. nov., isolated from rose rhizosphere soil.</title>
        <authorList>
            <person name="Chen L."/>
        </authorList>
    </citation>
    <scope>NUCLEOTIDE SEQUENCE [LARGE SCALE GENOMIC DNA]</scope>
    <source>
        <strain evidence="1 2">RS19</strain>
    </source>
</reference>
<dbReference type="AlphaFoldDB" id="A0A3D8YEN0"/>
<accession>A0A3D8YEN0</accession>
<gene>
    <name evidence="1" type="ORF">DSL64_05160</name>
</gene>
<evidence type="ECO:0000313" key="2">
    <source>
        <dbReference type="Proteomes" id="UP000256373"/>
    </source>
</evidence>
<evidence type="ECO:0000313" key="1">
    <source>
        <dbReference type="EMBL" id="REA63014.1"/>
    </source>
</evidence>
<comment type="caution">
    <text evidence="1">The sequence shown here is derived from an EMBL/GenBank/DDBJ whole genome shotgun (WGS) entry which is preliminary data.</text>
</comment>
<sequence length="62" mass="7157">MGMPPRNLKGMRILSSYIVVRYEWLWEIITCPMSKVKGDYETFRIGNVADMLLAGDGYNEVK</sequence>
<keyword evidence="2" id="KW-1185">Reference proteome</keyword>
<dbReference type="EMBL" id="QNUL01000003">
    <property type="protein sequence ID" value="REA63014.1"/>
    <property type="molecule type" value="Genomic_DNA"/>
</dbReference>
<name>A0A3D8YEN0_9BACT</name>
<proteinExistence type="predicted"/>
<protein>
    <submittedName>
        <fullName evidence="1">Uncharacterized protein</fullName>
    </submittedName>
</protein>
<dbReference type="Proteomes" id="UP000256373">
    <property type="component" value="Unassembled WGS sequence"/>
</dbReference>